<dbReference type="SFLD" id="SFLDG01129">
    <property type="entry name" value="C1.5:_HAD__Beta-PGM__Phosphata"/>
    <property type="match status" value="1"/>
</dbReference>
<keyword evidence="1" id="KW-1185">Reference proteome</keyword>
<name>A0A6P9ACV0_THRPL</name>
<dbReference type="OrthoDB" id="444127at2759"/>
<proteinExistence type="predicted"/>
<dbReference type="Gene3D" id="1.10.150.720">
    <property type="entry name" value="Haloacid dehalogenase-like hydrolase"/>
    <property type="match status" value="1"/>
</dbReference>
<dbReference type="RefSeq" id="XP_034256043.1">
    <property type="nucleotide sequence ID" value="XM_034400152.1"/>
</dbReference>
<protein>
    <submittedName>
        <fullName evidence="2">Rhythmically expressed gene 2 protein-like</fullName>
    </submittedName>
</protein>
<dbReference type="KEGG" id="tpal:117654029"/>
<dbReference type="InterPro" id="IPR044924">
    <property type="entry name" value="HAD-SF_hydro_IA_REG-2-like_cap"/>
</dbReference>
<dbReference type="InterPro" id="IPR011949">
    <property type="entry name" value="HAD-SF_hydro_IA_REG-2-like"/>
</dbReference>
<dbReference type="Proteomes" id="UP000515158">
    <property type="component" value="Unplaced"/>
</dbReference>
<dbReference type="Pfam" id="PF00702">
    <property type="entry name" value="Hydrolase"/>
    <property type="match status" value="1"/>
</dbReference>
<dbReference type="InParanoid" id="A0A6P9ACV0"/>
<gene>
    <name evidence="2" type="primary">LOC117654029</name>
</gene>
<dbReference type="InterPro" id="IPR036412">
    <property type="entry name" value="HAD-like_sf"/>
</dbReference>
<dbReference type="InterPro" id="IPR023214">
    <property type="entry name" value="HAD_sf"/>
</dbReference>
<evidence type="ECO:0000313" key="2">
    <source>
        <dbReference type="RefSeq" id="XP_034256043.1"/>
    </source>
</evidence>
<sequence length="241" mass="27151">MTRILKLITFDVTETLMMFQPPVAVKYAESAKQFGINVDVADVLKNLKGQMKLLTKQHPNFGRDTIGWNVWWTQIVVNSFKLAQPSSDEKALHQLAKFLIDEYTTTRCWALADGAMDLLNYLKQKNIPLGVISNYDDRLEPTLKSLKIQSFFNFILTSYSAGVMKPDRKIFDLARAQIPGDILPESCLHIGNSLEFDYLGAKGAGWNSAYVGPSTDEVLKIVSSGEVFKNLEELKKQLKIV</sequence>
<dbReference type="FunCoup" id="A0A6P9ACV0">
    <property type="interactions" value="408"/>
</dbReference>
<dbReference type="NCBIfam" id="TIGR02252">
    <property type="entry name" value="DREG-2"/>
    <property type="match status" value="1"/>
</dbReference>
<dbReference type="GO" id="GO:0005634">
    <property type="term" value="C:nucleus"/>
    <property type="evidence" value="ECO:0007669"/>
    <property type="project" value="TreeGrafter"/>
</dbReference>
<dbReference type="AlphaFoldDB" id="A0A6P9ACV0"/>
<dbReference type="PANTHER" id="PTHR46191">
    <property type="match status" value="1"/>
</dbReference>
<dbReference type="InterPro" id="IPR051828">
    <property type="entry name" value="HAD-like_hydrolase_domain"/>
</dbReference>
<dbReference type="PANTHER" id="PTHR46191:SF2">
    <property type="entry name" value="HALOACID DEHALOGENASE-LIKE HYDROLASE DOMAIN-CONTAINING PROTEIN 3"/>
    <property type="match status" value="1"/>
</dbReference>
<reference evidence="2" key="1">
    <citation type="submission" date="2025-08" db="UniProtKB">
        <authorList>
            <consortium name="RefSeq"/>
        </authorList>
    </citation>
    <scope>IDENTIFICATION</scope>
    <source>
        <tissue evidence="2">Total insect</tissue>
    </source>
</reference>
<accession>A0A6P9ACV0</accession>
<dbReference type="NCBIfam" id="TIGR01549">
    <property type="entry name" value="HAD-SF-IA-v1"/>
    <property type="match status" value="1"/>
</dbReference>
<dbReference type="SFLD" id="SFLDS00003">
    <property type="entry name" value="Haloacid_Dehalogenase"/>
    <property type="match status" value="1"/>
</dbReference>
<dbReference type="GeneID" id="117654029"/>
<dbReference type="PRINTS" id="PR00413">
    <property type="entry name" value="HADHALOGNASE"/>
</dbReference>
<evidence type="ECO:0000313" key="1">
    <source>
        <dbReference type="Proteomes" id="UP000515158"/>
    </source>
</evidence>
<organism evidence="2">
    <name type="scientific">Thrips palmi</name>
    <name type="common">Melon thrips</name>
    <dbReference type="NCBI Taxonomy" id="161013"/>
    <lineage>
        <taxon>Eukaryota</taxon>
        <taxon>Metazoa</taxon>
        <taxon>Ecdysozoa</taxon>
        <taxon>Arthropoda</taxon>
        <taxon>Hexapoda</taxon>
        <taxon>Insecta</taxon>
        <taxon>Pterygota</taxon>
        <taxon>Neoptera</taxon>
        <taxon>Paraneoptera</taxon>
        <taxon>Thysanoptera</taxon>
        <taxon>Terebrantia</taxon>
        <taxon>Thripoidea</taxon>
        <taxon>Thripidae</taxon>
        <taxon>Thrips</taxon>
    </lineage>
</organism>
<dbReference type="InterPro" id="IPR006439">
    <property type="entry name" value="HAD-SF_hydro_IA"/>
</dbReference>
<dbReference type="Gene3D" id="3.40.50.1000">
    <property type="entry name" value="HAD superfamily/HAD-like"/>
    <property type="match status" value="1"/>
</dbReference>
<dbReference type="SUPFAM" id="SSF56784">
    <property type="entry name" value="HAD-like"/>
    <property type="match status" value="1"/>
</dbReference>